<accession>A0A917EV41</accession>
<proteinExistence type="predicted"/>
<evidence type="ECO:0000313" key="2">
    <source>
        <dbReference type="Proteomes" id="UP000598775"/>
    </source>
</evidence>
<dbReference type="Proteomes" id="UP000598775">
    <property type="component" value="Unassembled WGS sequence"/>
</dbReference>
<name>A0A917EV41_9MICO</name>
<reference evidence="1 2" key="1">
    <citation type="journal article" date="2014" name="Int. J. Syst. Evol. Microbiol.">
        <title>Complete genome sequence of Corynebacterium casei LMG S-19264T (=DSM 44701T), isolated from a smear-ripened cheese.</title>
        <authorList>
            <consortium name="US DOE Joint Genome Institute (JGI-PGF)"/>
            <person name="Walter F."/>
            <person name="Albersmeier A."/>
            <person name="Kalinowski J."/>
            <person name="Ruckert C."/>
        </authorList>
    </citation>
    <scope>NUCLEOTIDE SEQUENCE [LARGE SCALE GENOMIC DNA]</scope>
    <source>
        <strain evidence="1 2">CGMCC 1.12976</strain>
    </source>
</reference>
<dbReference type="RefSeq" id="WP_188671933.1">
    <property type="nucleotide sequence ID" value="NZ_BMGP01000001.1"/>
</dbReference>
<dbReference type="AlphaFoldDB" id="A0A917EV41"/>
<sequence length="77" mass="7912">MRVIGPVIGALIGKRSTAAESGATLASLVTGTEFADTTGAYIDRGTIMKSSPLSYDHGNAEDLWLASERLTALVSAG</sequence>
<gene>
    <name evidence="1" type="ORF">GCM10011399_00560</name>
</gene>
<organism evidence="1 2">
    <name type="scientific">Subtercola lobariae</name>
    <dbReference type="NCBI Taxonomy" id="1588641"/>
    <lineage>
        <taxon>Bacteria</taxon>
        <taxon>Bacillati</taxon>
        <taxon>Actinomycetota</taxon>
        <taxon>Actinomycetes</taxon>
        <taxon>Micrococcales</taxon>
        <taxon>Microbacteriaceae</taxon>
        <taxon>Subtercola</taxon>
    </lineage>
</organism>
<comment type="caution">
    <text evidence="1">The sequence shown here is derived from an EMBL/GenBank/DDBJ whole genome shotgun (WGS) entry which is preliminary data.</text>
</comment>
<keyword evidence="2" id="KW-1185">Reference proteome</keyword>
<protein>
    <submittedName>
        <fullName evidence="1">Uncharacterized protein</fullName>
    </submittedName>
</protein>
<dbReference type="EMBL" id="BMGP01000001">
    <property type="protein sequence ID" value="GGF10598.1"/>
    <property type="molecule type" value="Genomic_DNA"/>
</dbReference>
<evidence type="ECO:0000313" key="1">
    <source>
        <dbReference type="EMBL" id="GGF10598.1"/>
    </source>
</evidence>